<evidence type="ECO:0000313" key="3">
    <source>
        <dbReference type="EMBL" id="GEB98903.1"/>
    </source>
</evidence>
<dbReference type="Gene3D" id="1.10.1660.10">
    <property type="match status" value="1"/>
</dbReference>
<gene>
    <name evidence="3" type="ORF">CFL01nite_23980</name>
</gene>
<name>A0AB73BAU3_CORFL</name>
<dbReference type="RefSeq" id="WP_232315937.1">
    <property type="nucleotide sequence ID" value="NZ_BJNB01000068.1"/>
</dbReference>
<dbReference type="GO" id="GO:0003700">
    <property type="term" value="F:DNA-binding transcription factor activity"/>
    <property type="evidence" value="ECO:0007669"/>
    <property type="project" value="InterPro"/>
</dbReference>
<reference evidence="3 4" key="1">
    <citation type="submission" date="2019-06" db="EMBL/GenBank/DDBJ databases">
        <title>Whole genome shotgun sequence of Corynebacterium flavescens NBRC 14136.</title>
        <authorList>
            <person name="Hosoyama A."/>
            <person name="Uohara A."/>
            <person name="Ohji S."/>
            <person name="Ichikawa N."/>
        </authorList>
    </citation>
    <scope>NUCLEOTIDE SEQUENCE [LARGE SCALE GENOMIC DNA]</scope>
    <source>
        <strain evidence="3 4">NBRC 14136</strain>
    </source>
</reference>
<dbReference type="AlphaFoldDB" id="A0AB73BAU3"/>
<dbReference type="InterPro" id="IPR000551">
    <property type="entry name" value="MerR-type_HTH_dom"/>
</dbReference>
<dbReference type="EMBL" id="BJNB01000068">
    <property type="protein sequence ID" value="GEB98903.1"/>
    <property type="molecule type" value="Genomic_DNA"/>
</dbReference>
<dbReference type="GeneID" id="82881490"/>
<dbReference type="Pfam" id="PF13411">
    <property type="entry name" value="MerR_1"/>
    <property type="match status" value="1"/>
</dbReference>
<dbReference type="PANTHER" id="PTHR30204:SF98">
    <property type="entry name" value="HTH-TYPE TRANSCRIPTIONAL REGULATOR ADHR"/>
    <property type="match status" value="1"/>
</dbReference>
<dbReference type="PANTHER" id="PTHR30204">
    <property type="entry name" value="REDOX-CYCLING DRUG-SENSING TRANSCRIPTIONAL ACTIVATOR SOXR"/>
    <property type="match status" value="1"/>
</dbReference>
<dbReference type="PROSITE" id="PS50937">
    <property type="entry name" value="HTH_MERR_2"/>
    <property type="match status" value="1"/>
</dbReference>
<evidence type="ECO:0000256" key="1">
    <source>
        <dbReference type="ARBA" id="ARBA00023125"/>
    </source>
</evidence>
<keyword evidence="1" id="KW-0238">DNA-binding</keyword>
<protein>
    <recommendedName>
        <fullName evidence="2">HTH merR-type domain-containing protein</fullName>
    </recommendedName>
</protein>
<comment type="caution">
    <text evidence="3">The sequence shown here is derived from an EMBL/GenBank/DDBJ whole genome shotgun (WGS) entry which is preliminary data.</text>
</comment>
<dbReference type="SMART" id="SM00422">
    <property type="entry name" value="HTH_MERR"/>
    <property type="match status" value="1"/>
</dbReference>
<dbReference type="InterPro" id="IPR047057">
    <property type="entry name" value="MerR_fam"/>
</dbReference>
<evidence type="ECO:0000259" key="2">
    <source>
        <dbReference type="PROSITE" id="PS50937"/>
    </source>
</evidence>
<dbReference type="InterPro" id="IPR009061">
    <property type="entry name" value="DNA-bd_dom_put_sf"/>
</dbReference>
<sequence length="124" mass="13391">MTTRALIEELLDKTGADPQAPVVDIVHALIDASPTEPSPNLPVGISEAAGLFGLSAHTLRYYEDEGPVAPARDAAGYRRYGDVDLRRLVFLTRMRLSGMGMAELKRYVALVEQGNRAPPSAARS</sequence>
<dbReference type="SUPFAM" id="SSF46955">
    <property type="entry name" value="Putative DNA-binding domain"/>
    <property type="match status" value="1"/>
</dbReference>
<organism evidence="3 4">
    <name type="scientific">Corynebacterium flavescens</name>
    <dbReference type="NCBI Taxonomy" id="28028"/>
    <lineage>
        <taxon>Bacteria</taxon>
        <taxon>Bacillati</taxon>
        <taxon>Actinomycetota</taxon>
        <taxon>Actinomycetes</taxon>
        <taxon>Mycobacteriales</taxon>
        <taxon>Corynebacteriaceae</taxon>
        <taxon>Corynebacterium</taxon>
    </lineage>
</organism>
<evidence type="ECO:0000313" key="4">
    <source>
        <dbReference type="Proteomes" id="UP000315353"/>
    </source>
</evidence>
<proteinExistence type="predicted"/>
<dbReference type="Proteomes" id="UP000315353">
    <property type="component" value="Unassembled WGS sequence"/>
</dbReference>
<feature type="domain" description="HTH merR-type" evidence="2">
    <location>
        <begin position="45"/>
        <end position="110"/>
    </location>
</feature>
<dbReference type="GO" id="GO:0003677">
    <property type="term" value="F:DNA binding"/>
    <property type="evidence" value="ECO:0007669"/>
    <property type="project" value="UniProtKB-KW"/>
</dbReference>
<accession>A0AB73BAU3</accession>